<evidence type="ECO:0000313" key="2">
    <source>
        <dbReference type="WBParaSite" id="JU765_v2.g8163.t1"/>
    </source>
</evidence>
<dbReference type="WBParaSite" id="JU765_v2.g8163.t1">
    <property type="protein sequence ID" value="JU765_v2.g8163.t1"/>
    <property type="gene ID" value="JU765_v2.g8163"/>
</dbReference>
<reference evidence="2" key="1">
    <citation type="submission" date="2022-11" db="UniProtKB">
        <authorList>
            <consortium name="WormBaseParasite"/>
        </authorList>
    </citation>
    <scope>IDENTIFICATION</scope>
</reference>
<organism evidence="1 2">
    <name type="scientific">Panagrolaimus sp. JU765</name>
    <dbReference type="NCBI Taxonomy" id="591449"/>
    <lineage>
        <taxon>Eukaryota</taxon>
        <taxon>Metazoa</taxon>
        <taxon>Ecdysozoa</taxon>
        <taxon>Nematoda</taxon>
        <taxon>Chromadorea</taxon>
        <taxon>Rhabditida</taxon>
        <taxon>Tylenchina</taxon>
        <taxon>Panagrolaimomorpha</taxon>
        <taxon>Panagrolaimoidea</taxon>
        <taxon>Panagrolaimidae</taxon>
        <taxon>Panagrolaimus</taxon>
    </lineage>
</organism>
<dbReference type="Proteomes" id="UP000887576">
    <property type="component" value="Unplaced"/>
</dbReference>
<evidence type="ECO:0000313" key="1">
    <source>
        <dbReference type="Proteomes" id="UP000887576"/>
    </source>
</evidence>
<accession>A0AC34RLZ1</accession>
<sequence length="300" mass="35065">MVCEIVQNLSINVPEHVFNKFIPFYSDEYQIPGFEKYSFNFAIHEILNKYITIAFWPDFPKPVHVSCDFTVNSITKTIIGTFEDSRSYNIKFGKKDELVVNGSMKLDIKLDFKLFSENVEVVEKKQVYAVPLLDDERFKDFTFCVGNQEINVHKNIVAVASPVFSAMLQPHCKESQEGKVVIKEFDFETVKAGVEFMYGKEPHEKLPIKTLLNLCKFADKYDLKNKLQLFEKMYKKINLETIAEISKLAKANFMDELYNKCVDFFVINFDKNMKNIKKYDDLDLQFIADVVKKHYHPKEC</sequence>
<proteinExistence type="predicted"/>
<name>A0AC34RLZ1_9BILA</name>
<protein>
    <submittedName>
        <fullName evidence="2">BTB domain-containing protein</fullName>
    </submittedName>
</protein>